<dbReference type="InterPro" id="IPR035897">
    <property type="entry name" value="Toll_tir_struct_dom_sf"/>
</dbReference>
<proteinExistence type="predicted"/>
<dbReference type="SUPFAM" id="SSF52200">
    <property type="entry name" value="Toll/Interleukin receptor TIR domain"/>
    <property type="match status" value="1"/>
</dbReference>
<keyword evidence="3" id="KW-0812">Transmembrane</keyword>
<feature type="compositionally biased region" description="Acidic residues" evidence="2">
    <location>
        <begin position="486"/>
        <end position="583"/>
    </location>
</feature>
<keyword evidence="1" id="KW-0520">NAD</keyword>
<dbReference type="Gene3D" id="3.40.50.10140">
    <property type="entry name" value="Toll/interleukin-1 receptor homology (TIR) domain"/>
    <property type="match status" value="1"/>
</dbReference>
<name>A0A7N2MH48_QUELO</name>
<dbReference type="SMART" id="SM00255">
    <property type="entry name" value="TIR"/>
    <property type="match status" value="1"/>
</dbReference>
<dbReference type="Pfam" id="PF01582">
    <property type="entry name" value="TIR"/>
    <property type="match status" value="1"/>
</dbReference>
<dbReference type="Gramene" id="QL09p002294:mrna">
    <property type="protein sequence ID" value="QL09p002294:mrna"/>
    <property type="gene ID" value="QL09p002294"/>
</dbReference>
<evidence type="ECO:0000313" key="5">
    <source>
        <dbReference type="EnsemblPlants" id="QL09p002294:mrna"/>
    </source>
</evidence>
<dbReference type="GO" id="GO:0007165">
    <property type="term" value="P:signal transduction"/>
    <property type="evidence" value="ECO:0007669"/>
    <property type="project" value="InterPro"/>
</dbReference>
<evidence type="ECO:0000256" key="2">
    <source>
        <dbReference type="SAM" id="MobiDB-lite"/>
    </source>
</evidence>
<keyword evidence="6" id="KW-1185">Reference proteome</keyword>
<feature type="domain" description="TIR" evidence="4">
    <location>
        <begin position="249"/>
        <end position="385"/>
    </location>
</feature>
<dbReference type="InterPro" id="IPR000157">
    <property type="entry name" value="TIR_dom"/>
</dbReference>
<dbReference type="EMBL" id="LRBV02000009">
    <property type="status" value="NOT_ANNOTATED_CDS"/>
    <property type="molecule type" value="Genomic_DNA"/>
</dbReference>
<accession>A0A7N2MH48</accession>
<feature type="region of interest" description="Disordered" evidence="2">
    <location>
        <begin position="480"/>
        <end position="583"/>
    </location>
</feature>
<keyword evidence="3" id="KW-1133">Transmembrane helix</keyword>
<dbReference type="PANTHER" id="PTHR32009:SF153">
    <property type="entry name" value="TMV RESISTANCE PROTEIN N-LIKE"/>
    <property type="match status" value="1"/>
</dbReference>
<evidence type="ECO:0000256" key="3">
    <source>
        <dbReference type="SAM" id="Phobius"/>
    </source>
</evidence>
<evidence type="ECO:0000259" key="4">
    <source>
        <dbReference type="PROSITE" id="PS50104"/>
    </source>
</evidence>
<dbReference type="AlphaFoldDB" id="A0A7N2MH48"/>
<sequence length="583" mass="66666">MKQCAKDQVESSIECYQIIWQEIPTEKANKETWKPTPEFFVESTTSVVLRGSDERVLKVWVSLIPEVNQTVIDALAFRQAILLDLVKNENFNNVIVEREMLYRLFSPISESYLSLSKCRLEGTPLDYELLMKYSLTITNLYYYIPYGFAATARFAAVILFFCHRVLVYAFRSKKEIADMGPLLCLSIVIFQIQKKKRKRKTGVVGLSETGVFSGGFGDHRCCNSFSQMATMKCKRESLSSPSSSSTRQWKYDVFLSFRGEDTRNNFTDHLYVALQRKDILTFRDEKLEKGKSISELFKTIEKSQIAIIILSKNYASSTWCLDELAKIVKCREEMGLIVLPIFYDVDPTDVRNQTGTFEQAFTDHQERFKDNTKKVETWRATLRKVADISGWHLQNSNHKLHFSLLVAETGFSLLEVTRCLPSTESVLFCLGYRGPTSPSRRFPQKIGLTVLVLSFVLPLREAEFIQDIVNEIMEKLSSKSSSSFAGDDDDDDDGDVYVDDDDDDDASYANDDDDDDDPYADDDDDGDVYVYVDDDDNASYADDDDVFVDDDDDDVFVDDDDDDAYADDDVYVDDDAYAEDDDY</sequence>
<reference evidence="5 6" key="1">
    <citation type="journal article" date="2016" name="G3 (Bethesda)">
        <title>First Draft Assembly and Annotation of the Genome of a California Endemic Oak Quercus lobata Nee (Fagaceae).</title>
        <authorList>
            <person name="Sork V.L."/>
            <person name="Fitz-Gibbon S.T."/>
            <person name="Puiu D."/>
            <person name="Crepeau M."/>
            <person name="Gugger P.F."/>
            <person name="Sherman R."/>
            <person name="Stevens K."/>
            <person name="Langley C.H."/>
            <person name="Pellegrini M."/>
            <person name="Salzberg S.L."/>
        </authorList>
    </citation>
    <scope>NUCLEOTIDE SEQUENCE [LARGE SCALE GENOMIC DNA]</scope>
    <source>
        <strain evidence="5 6">cv. SW786</strain>
    </source>
</reference>
<dbReference type="InParanoid" id="A0A7N2MH48"/>
<dbReference type="PROSITE" id="PS50104">
    <property type="entry name" value="TIR"/>
    <property type="match status" value="1"/>
</dbReference>
<evidence type="ECO:0000313" key="6">
    <source>
        <dbReference type="Proteomes" id="UP000594261"/>
    </source>
</evidence>
<evidence type="ECO:0000256" key="1">
    <source>
        <dbReference type="ARBA" id="ARBA00023027"/>
    </source>
</evidence>
<dbReference type="FunFam" id="3.40.50.10140:FF:000007">
    <property type="entry name" value="Disease resistance protein (TIR-NBS-LRR class)"/>
    <property type="match status" value="1"/>
</dbReference>
<dbReference type="EnsemblPlants" id="QL09p002294:mrna">
    <property type="protein sequence ID" value="QL09p002294:mrna"/>
    <property type="gene ID" value="QL09p002294"/>
</dbReference>
<feature type="transmembrane region" description="Helical" evidence="3">
    <location>
        <begin position="140"/>
        <end position="170"/>
    </location>
</feature>
<dbReference type="PANTHER" id="PTHR32009">
    <property type="entry name" value="TMV RESISTANCE PROTEIN N-LIKE"/>
    <property type="match status" value="1"/>
</dbReference>
<organism evidence="5 6">
    <name type="scientific">Quercus lobata</name>
    <name type="common">Valley oak</name>
    <dbReference type="NCBI Taxonomy" id="97700"/>
    <lineage>
        <taxon>Eukaryota</taxon>
        <taxon>Viridiplantae</taxon>
        <taxon>Streptophyta</taxon>
        <taxon>Embryophyta</taxon>
        <taxon>Tracheophyta</taxon>
        <taxon>Spermatophyta</taxon>
        <taxon>Magnoliopsida</taxon>
        <taxon>eudicotyledons</taxon>
        <taxon>Gunneridae</taxon>
        <taxon>Pentapetalae</taxon>
        <taxon>rosids</taxon>
        <taxon>fabids</taxon>
        <taxon>Fagales</taxon>
        <taxon>Fagaceae</taxon>
        <taxon>Quercus</taxon>
    </lineage>
</organism>
<keyword evidence="3" id="KW-0472">Membrane</keyword>
<protein>
    <recommendedName>
        <fullName evidence="4">TIR domain-containing protein</fullName>
    </recommendedName>
</protein>
<dbReference type="Proteomes" id="UP000594261">
    <property type="component" value="Chromosome 9"/>
</dbReference>
<reference evidence="5" key="2">
    <citation type="submission" date="2021-01" db="UniProtKB">
        <authorList>
            <consortium name="EnsemblPlants"/>
        </authorList>
    </citation>
    <scope>IDENTIFICATION</scope>
</reference>